<sequence length="119" mass="12725">MTLQHNSTEAPRRAHLAHAAVMSLHAICCGLPALAMLAAAVSGATSGIALLAGSVQEIHHFLHKHELWILLISAALVVTGGVLEANSRKHHSHGFPWLFAFSVLCFIANVTIILLHRST</sequence>
<accession>A0A1B1AL52</accession>
<protein>
    <submittedName>
        <fullName evidence="2">Uncharacterized protein</fullName>
    </submittedName>
</protein>
<keyword evidence="1" id="KW-0472">Membrane</keyword>
<evidence type="ECO:0000256" key="1">
    <source>
        <dbReference type="SAM" id="Phobius"/>
    </source>
</evidence>
<gene>
    <name evidence="2" type="ORF">ATE48_15980</name>
</gene>
<dbReference type="EMBL" id="CP013244">
    <property type="protein sequence ID" value="ANP47308.1"/>
    <property type="molecule type" value="Genomic_DNA"/>
</dbReference>
<dbReference type="Proteomes" id="UP000092498">
    <property type="component" value="Chromosome"/>
</dbReference>
<feature type="transmembrane region" description="Helical" evidence="1">
    <location>
        <begin position="20"/>
        <end position="53"/>
    </location>
</feature>
<dbReference type="InParanoid" id="A0A1B1AL52"/>
<evidence type="ECO:0000313" key="2">
    <source>
        <dbReference type="EMBL" id="ANP47308.1"/>
    </source>
</evidence>
<organism evidence="2 3">
    <name type="scientific">Candidatus Viadribacter manganicus</name>
    <dbReference type="NCBI Taxonomy" id="1759059"/>
    <lineage>
        <taxon>Bacteria</taxon>
        <taxon>Pseudomonadati</taxon>
        <taxon>Pseudomonadota</taxon>
        <taxon>Alphaproteobacteria</taxon>
        <taxon>Hyphomonadales</taxon>
        <taxon>Hyphomonadaceae</taxon>
        <taxon>Candidatus Viadribacter</taxon>
    </lineage>
</organism>
<reference evidence="2 3" key="1">
    <citation type="submission" date="2015-11" db="EMBL/GenBank/DDBJ databases">
        <title>Whole-Genome Sequence of Candidatus Oderbacter manganicum from the National Park Lower Oder Valley, Germany.</title>
        <authorList>
            <person name="Braun B."/>
            <person name="Liere K."/>
            <person name="Szewzyk U."/>
        </authorList>
    </citation>
    <scope>NUCLEOTIDE SEQUENCE [LARGE SCALE GENOMIC DNA]</scope>
    <source>
        <strain evidence="2 3">OTSz_A_272</strain>
    </source>
</reference>
<dbReference type="AlphaFoldDB" id="A0A1B1AL52"/>
<feature type="transmembrane region" description="Helical" evidence="1">
    <location>
        <begin position="95"/>
        <end position="115"/>
    </location>
</feature>
<dbReference type="KEGG" id="cbot:ATE48_15980"/>
<keyword evidence="1" id="KW-0812">Transmembrane</keyword>
<keyword evidence="3" id="KW-1185">Reference proteome</keyword>
<keyword evidence="1" id="KW-1133">Transmembrane helix</keyword>
<feature type="transmembrane region" description="Helical" evidence="1">
    <location>
        <begin position="65"/>
        <end position="83"/>
    </location>
</feature>
<name>A0A1B1AL52_9PROT</name>
<proteinExistence type="predicted"/>
<evidence type="ECO:0000313" key="3">
    <source>
        <dbReference type="Proteomes" id="UP000092498"/>
    </source>
</evidence>